<organism evidence="1">
    <name type="scientific">Brachypodium distachyon</name>
    <name type="common">Purple false brome</name>
    <name type="synonym">Trachynia distachya</name>
    <dbReference type="NCBI Taxonomy" id="15368"/>
    <lineage>
        <taxon>Eukaryota</taxon>
        <taxon>Viridiplantae</taxon>
        <taxon>Streptophyta</taxon>
        <taxon>Embryophyta</taxon>
        <taxon>Tracheophyta</taxon>
        <taxon>Spermatophyta</taxon>
        <taxon>Magnoliopsida</taxon>
        <taxon>Liliopsida</taxon>
        <taxon>Poales</taxon>
        <taxon>Poaceae</taxon>
        <taxon>BOP clade</taxon>
        <taxon>Pooideae</taxon>
        <taxon>Stipodae</taxon>
        <taxon>Brachypodieae</taxon>
        <taxon>Brachypodium</taxon>
    </lineage>
</organism>
<dbReference type="Gramene" id="PNT75516">
    <property type="protein sequence ID" value="PNT75516"/>
    <property type="gene ID" value="BRADI_1g33925v3"/>
</dbReference>
<evidence type="ECO:0000313" key="3">
    <source>
        <dbReference type="Proteomes" id="UP000008810"/>
    </source>
</evidence>
<sequence length="94" mass="10353">GRSLPILRCSRLLPPFVQPVLPRAAASAVLFLPFAGGRCRLCLWDLSVCCPRLRLAVPPPLLPTISEMACIPDKDVVDRFFHDAKKIAGFHKSC</sequence>
<reference evidence="1 2" key="1">
    <citation type="journal article" date="2010" name="Nature">
        <title>Genome sequencing and analysis of the model grass Brachypodium distachyon.</title>
        <authorList>
            <consortium name="International Brachypodium Initiative"/>
        </authorList>
    </citation>
    <scope>NUCLEOTIDE SEQUENCE [LARGE SCALE GENOMIC DNA]</scope>
    <source>
        <strain evidence="1 2">Bd21</strain>
    </source>
</reference>
<reference evidence="1" key="2">
    <citation type="submission" date="2017-06" db="EMBL/GenBank/DDBJ databases">
        <title>WGS assembly of Brachypodium distachyon.</title>
        <authorList>
            <consortium name="The International Brachypodium Initiative"/>
            <person name="Lucas S."/>
            <person name="Harmon-Smith M."/>
            <person name="Lail K."/>
            <person name="Tice H."/>
            <person name="Grimwood J."/>
            <person name="Bruce D."/>
            <person name="Barry K."/>
            <person name="Shu S."/>
            <person name="Lindquist E."/>
            <person name="Wang M."/>
            <person name="Pitluck S."/>
            <person name="Vogel J.P."/>
            <person name="Garvin D.F."/>
            <person name="Mockler T.C."/>
            <person name="Schmutz J."/>
            <person name="Rokhsar D."/>
            <person name="Bevan M.W."/>
        </authorList>
    </citation>
    <scope>NUCLEOTIDE SEQUENCE</scope>
    <source>
        <strain evidence="1">Bd21</strain>
    </source>
</reference>
<dbReference type="AlphaFoldDB" id="A0A2K2DMK6"/>
<dbReference type="EnsemblPlants" id="PNT75516">
    <property type="protein sequence ID" value="PNT75516"/>
    <property type="gene ID" value="BRADI_1g33925v3"/>
</dbReference>
<dbReference type="Proteomes" id="UP000008810">
    <property type="component" value="Chromosome 1"/>
</dbReference>
<proteinExistence type="predicted"/>
<name>A0A2K2DMK6_BRADI</name>
<reference evidence="2" key="3">
    <citation type="submission" date="2018-08" db="UniProtKB">
        <authorList>
            <consortium name="EnsemblPlants"/>
        </authorList>
    </citation>
    <scope>IDENTIFICATION</scope>
    <source>
        <strain evidence="2">cv. Bd21</strain>
    </source>
</reference>
<protein>
    <submittedName>
        <fullName evidence="1 2">Uncharacterized protein</fullName>
    </submittedName>
</protein>
<dbReference type="InParanoid" id="A0A2K2DMK6"/>
<gene>
    <name evidence="1" type="ORF">BRADI_1g33925v3</name>
</gene>
<evidence type="ECO:0000313" key="2">
    <source>
        <dbReference type="EnsemblPlants" id="PNT75516"/>
    </source>
</evidence>
<accession>A0A2K2DMK6</accession>
<keyword evidence="3" id="KW-1185">Reference proteome</keyword>
<feature type="non-terminal residue" evidence="1">
    <location>
        <position position="1"/>
    </location>
</feature>
<evidence type="ECO:0000313" key="1">
    <source>
        <dbReference type="EMBL" id="PNT75516.1"/>
    </source>
</evidence>
<dbReference type="EMBL" id="CM000880">
    <property type="protein sequence ID" value="PNT75516.1"/>
    <property type="molecule type" value="Genomic_DNA"/>
</dbReference>